<name>A0AAW0MM13_9GOBI</name>
<reference evidence="3" key="1">
    <citation type="submission" date="2024-04" db="EMBL/GenBank/DDBJ databases">
        <title>Salinicola lusitanus LLJ914,a marine bacterium isolated from the Okinawa Trough.</title>
        <authorList>
            <person name="Li J."/>
        </authorList>
    </citation>
    <scope>NUCLEOTIDE SEQUENCE [LARGE SCALE GENOMIC DNA]</scope>
</reference>
<protein>
    <recommendedName>
        <fullName evidence="4">C2H2-type domain-containing protein</fullName>
    </recommendedName>
</protein>
<evidence type="ECO:0000313" key="3">
    <source>
        <dbReference type="Proteomes" id="UP001460270"/>
    </source>
</evidence>
<proteinExistence type="predicted"/>
<keyword evidence="3" id="KW-1185">Reference proteome</keyword>
<accession>A0AAW0MM13</accession>
<evidence type="ECO:0000256" key="1">
    <source>
        <dbReference type="SAM" id="MobiDB-lite"/>
    </source>
</evidence>
<dbReference type="EMBL" id="JBBPFD010000022">
    <property type="protein sequence ID" value="KAK7881400.1"/>
    <property type="molecule type" value="Genomic_DNA"/>
</dbReference>
<feature type="region of interest" description="Disordered" evidence="1">
    <location>
        <begin position="1"/>
        <end position="82"/>
    </location>
</feature>
<dbReference type="AlphaFoldDB" id="A0AAW0MM13"/>
<sequence>MGCFDTAKSDPRPSPRPLDLSHASTNYATPIRPTPRLHDLRHAPSTYATPPRPSPRPYELRPASTTYATPIRPTPRPLDLSHASTTYATPIRPTPRPLDVSHASTTFATPIRPTPRPLDLSHASTTYATPIRHSPRPLDHSSAPFYPVEHLFWLGCVQLALWITFSGWAVSSYPVEPIFWLGCVQLPLGAPILVGLCPHSLVTPGFFPALRFLSLSQPIRGREIFVTSPEHVSQPVPANQVSAAECSMQSGSQAGRQTVVMTKPKRGHRCPICSKFLNNVSQHLRNIHRVKNSEERKILNDLASGFTAIPPGLCPEEGCSSKIGHVAKHLKRHKDISKSKMEELLETARRETAIKLLSNLRSPNQHLPAIAFTIRK</sequence>
<evidence type="ECO:0008006" key="4">
    <source>
        <dbReference type="Google" id="ProtNLM"/>
    </source>
</evidence>
<dbReference type="Proteomes" id="UP001460270">
    <property type="component" value="Unassembled WGS sequence"/>
</dbReference>
<organism evidence="2 3">
    <name type="scientific">Mugilogobius chulae</name>
    <name type="common">yellowstripe goby</name>
    <dbReference type="NCBI Taxonomy" id="88201"/>
    <lineage>
        <taxon>Eukaryota</taxon>
        <taxon>Metazoa</taxon>
        <taxon>Chordata</taxon>
        <taxon>Craniata</taxon>
        <taxon>Vertebrata</taxon>
        <taxon>Euteleostomi</taxon>
        <taxon>Actinopterygii</taxon>
        <taxon>Neopterygii</taxon>
        <taxon>Teleostei</taxon>
        <taxon>Neoteleostei</taxon>
        <taxon>Acanthomorphata</taxon>
        <taxon>Gobiaria</taxon>
        <taxon>Gobiiformes</taxon>
        <taxon>Gobioidei</taxon>
        <taxon>Gobiidae</taxon>
        <taxon>Gobionellinae</taxon>
        <taxon>Mugilogobius</taxon>
    </lineage>
</organism>
<comment type="caution">
    <text evidence="2">The sequence shown here is derived from an EMBL/GenBank/DDBJ whole genome shotgun (WGS) entry which is preliminary data.</text>
</comment>
<gene>
    <name evidence="2" type="ORF">WMY93_029809</name>
</gene>
<evidence type="ECO:0000313" key="2">
    <source>
        <dbReference type="EMBL" id="KAK7881400.1"/>
    </source>
</evidence>